<accession>A0A078AS29</accession>
<gene>
    <name evidence="1" type="primary">Contig8664.g9243</name>
    <name evidence="1" type="ORF">STYLEM_13069</name>
</gene>
<sequence>MSDTESTSYQVINNLDTSKSDADYKDAAYSKKSLGISKSKEAKIDAERARFPYCIVWTPLPLISWLLPFIGHTGIAMSDGVIHDFAGPYTITVDDLAFDINDETGYNRGIEKADQIYEQMMHNLFCQSTQQMQLSGQKQLYNDWSLVADCNSKLICQVKF</sequence>
<proteinExistence type="predicted"/>
<dbReference type="OrthoDB" id="267284at2759"/>
<reference evidence="1 2" key="1">
    <citation type="submission" date="2014-06" db="EMBL/GenBank/DDBJ databases">
        <authorList>
            <person name="Swart Estienne"/>
        </authorList>
    </citation>
    <scope>NUCLEOTIDE SEQUENCE [LARGE SCALE GENOMIC DNA]</scope>
    <source>
        <strain evidence="1 2">130c</strain>
    </source>
</reference>
<keyword evidence="2" id="KW-1185">Reference proteome</keyword>
<dbReference type="Pfam" id="PF05608">
    <property type="entry name" value="RTE1"/>
    <property type="match status" value="1"/>
</dbReference>
<dbReference type="FunCoup" id="A0A078AS29">
    <property type="interactions" value="226"/>
</dbReference>
<dbReference type="Proteomes" id="UP000039865">
    <property type="component" value="Unassembled WGS sequence"/>
</dbReference>
<name>A0A078AS29_STYLE</name>
<dbReference type="InParanoid" id="A0A078AS29"/>
<evidence type="ECO:0000313" key="1">
    <source>
        <dbReference type="EMBL" id="CDW84012.1"/>
    </source>
</evidence>
<protein>
    <submittedName>
        <fullName evidence="1">Uncharacterized protein</fullName>
    </submittedName>
</protein>
<dbReference type="PANTHER" id="PTHR20921:SF0">
    <property type="entry name" value="TRANSMEMBRANE PROTEIN 222"/>
    <property type="match status" value="1"/>
</dbReference>
<dbReference type="AlphaFoldDB" id="A0A078AS29"/>
<dbReference type="InterPro" id="IPR008496">
    <property type="entry name" value="TMEM222/RTE1"/>
</dbReference>
<organism evidence="1 2">
    <name type="scientific">Stylonychia lemnae</name>
    <name type="common">Ciliate</name>
    <dbReference type="NCBI Taxonomy" id="5949"/>
    <lineage>
        <taxon>Eukaryota</taxon>
        <taxon>Sar</taxon>
        <taxon>Alveolata</taxon>
        <taxon>Ciliophora</taxon>
        <taxon>Intramacronucleata</taxon>
        <taxon>Spirotrichea</taxon>
        <taxon>Stichotrichia</taxon>
        <taxon>Sporadotrichida</taxon>
        <taxon>Oxytrichidae</taxon>
        <taxon>Stylonychinae</taxon>
        <taxon>Stylonychia</taxon>
    </lineage>
</organism>
<dbReference type="PANTHER" id="PTHR20921">
    <property type="entry name" value="TRANSMEMBRANE PROTEIN 222"/>
    <property type="match status" value="1"/>
</dbReference>
<evidence type="ECO:0000313" key="2">
    <source>
        <dbReference type="Proteomes" id="UP000039865"/>
    </source>
</evidence>
<dbReference type="EMBL" id="CCKQ01012395">
    <property type="protein sequence ID" value="CDW84012.1"/>
    <property type="molecule type" value="Genomic_DNA"/>
</dbReference>